<gene>
    <name evidence="1" type="ORF">DHETER_LOCUS7201</name>
</gene>
<dbReference type="EMBL" id="CAJVPU010009905">
    <property type="protein sequence ID" value="CAG8599830.1"/>
    <property type="molecule type" value="Genomic_DNA"/>
</dbReference>
<proteinExistence type="predicted"/>
<keyword evidence="2" id="KW-1185">Reference proteome</keyword>
<protein>
    <submittedName>
        <fullName evidence="1">11436_t:CDS:1</fullName>
    </submittedName>
</protein>
<reference evidence="1" key="1">
    <citation type="submission" date="2021-06" db="EMBL/GenBank/DDBJ databases">
        <authorList>
            <person name="Kallberg Y."/>
            <person name="Tangrot J."/>
            <person name="Rosling A."/>
        </authorList>
    </citation>
    <scope>NUCLEOTIDE SEQUENCE</scope>
    <source>
        <strain evidence="1">IL203A</strain>
    </source>
</reference>
<name>A0ACA9MMQ1_9GLOM</name>
<feature type="non-terminal residue" evidence="1">
    <location>
        <position position="1"/>
    </location>
</feature>
<evidence type="ECO:0000313" key="2">
    <source>
        <dbReference type="Proteomes" id="UP000789702"/>
    </source>
</evidence>
<sequence length="224" mass="26039">LDSETLKPYSSPNDFYKTIEGYSDNNPIKNITCSGSCNFYYIDELNLPEAYIDVEINDILPIPNSSYTILQMEPKSQNICYEETQNNVFAFITSIGGLYSFMSAFYILLFGSPKYSPWGYCQTCPCWWPFRRNYKRHLAKQFICNNGITLFVDNPLELLSDTSSIEDKIVVLGNRLAMLEDLLKKFYLDTSYLELLKETREKYITLYRSYKILESNNTIEEGSE</sequence>
<organism evidence="1 2">
    <name type="scientific">Dentiscutata heterogama</name>
    <dbReference type="NCBI Taxonomy" id="1316150"/>
    <lineage>
        <taxon>Eukaryota</taxon>
        <taxon>Fungi</taxon>
        <taxon>Fungi incertae sedis</taxon>
        <taxon>Mucoromycota</taxon>
        <taxon>Glomeromycotina</taxon>
        <taxon>Glomeromycetes</taxon>
        <taxon>Diversisporales</taxon>
        <taxon>Gigasporaceae</taxon>
        <taxon>Dentiscutata</taxon>
    </lineage>
</organism>
<evidence type="ECO:0000313" key="1">
    <source>
        <dbReference type="EMBL" id="CAG8599830.1"/>
    </source>
</evidence>
<dbReference type="Proteomes" id="UP000789702">
    <property type="component" value="Unassembled WGS sequence"/>
</dbReference>
<accession>A0ACA9MMQ1</accession>
<comment type="caution">
    <text evidence="1">The sequence shown here is derived from an EMBL/GenBank/DDBJ whole genome shotgun (WGS) entry which is preliminary data.</text>
</comment>